<reference evidence="6" key="1">
    <citation type="submission" date="2012-06" db="EMBL/GenBank/DDBJ databases">
        <title>Genome analysis of multiple Granulibacter bethesdensis isolates demonstrates substantial genome diversity.</title>
        <authorList>
            <person name="Greenberg D.E."/>
            <person name="Porcella S.F."/>
            <person name="Zarember K."/>
            <person name="Zelazny A.M."/>
            <person name="Bruno D."/>
            <person name="Martens C."/>
            <person name="Barbian K.D."/>
            <person name="Jaske E."/>
            <person name="Holland S.M."/>
        </authorList>
    </citation>
    <scope>NUCLEOTIDE SEQUENCE [LARGE SCALE GENOMIC DNA]</scope>
    <source>
        <strain evidence="6">CGDNIH3</strain>
    </source>
</reference>
<dbReference type="Gene3D" id="3.30.360.10">
    <property type="entry name" value="Dihydrodipicolinate Reductase, domain 2"/>
    <property type="match status" value="1"/>
</dbReference>
<gene>
    <name evidence="5" type="ORF">GbCGDNIH3_7119</name>
</gene>
<dbReference type="GO" id="GO:0000166">
    <property type="term" value="F:nucleotide binding"/>
    <property type="evidence" value="ECO:0007669"/>
    <property type="project" value="InterPro"/>
</dbReference>
<dbReference type="GO" id="GO:0050112">
    <property type="term" value="F:inositol 2-dehydrogenase (NAD+) activity"/>
    <property type="evidence" value="ECO:0007669"/>
    <property type="project" value="UniProtKB-EC"/>
</dbReference>
<evidence type="ECO:0000313" key="6">
    <source>
        <dbReference type="Proteomes" id="UP000019438"/>
    </source>
</evidence>
<dbReference type="AlphaFoldDB" id="A0AAN0RDM6"/>
<dbReference type="Pfam" id="PF01408">
    <property type="entry name" value="GFO_IDH_MocA"/>
    <property type="match status" value="1"/>
</dbReference>
<name>A0AAN0RDM6_9PROT</name>
<dbReference type="Gene3D" id="3.40.50.720">
    <property type="entry name" value="NAD(P)-binding Rossmann-like Domain"/>
    <property type="match status" value="1"/>
</dbReference>
<dbReference type="InterPro" id="IPR055170">
    <property type="entry name" value="GFO_IDH_MocA-like_dom"/>
</dbReference>
<sequence>MQDGASMDSTRASTPPGLAAHGSVLGKYGMLNVVQFGAGRIGHIHAANIAAEGRMRLARVVDPMTESALSMAALYGGQVSDIGEALADPQIAGVIIASPTAMHLDHAIAAARAGKAIFCEKPLDLDLDRVRVAGCELRDAAARLFLAFNRRFDPNFSELKRRLISGAVGNLETIHIISHDPAPPPLSYVRSSGGIFKDMSIHDLDMARWLLEEEPIEVFASAAALFDPAIGEAGDFDTAKIILRTASGKMCFISNSRRSGYGYDQRIEAFGSRGMVCARNVVETTVEQWGEQGISADRFQNFFLERYASAYRAEMSHFADIMEGKVRPLIGYADGLRALELAVAAYESATTRRIVQI</sequence>
<dbReference type="Pfam" id="PF22725">
    <property type="entry name" value="GFO_IDH_MocA_C3"/>
    <property type="match status" value="1"/>
</dbReference>
<dbReference type="NCBIfam" id="TIGR04380">
    <property type="entry name" value="myo_inos_iolG"/>
    <property type="match status" value="1"/>
</dbReference>
<dbReference type="SUPFAM" id="SSF51735">
    <property type="entry name" value="NAD(P)-binding Rossmann-fold domains"/>
    <property type="match status" value="1"/>
</dbReference>
<dbReference type="PANTHER" id="PTHR42840">
    <property type="entry name" value="NAD(P)-BINDING ROSSMANN-FOLD SUPERFAMILY PROTEIN-RELATED"/>
    <property type="match status" value="1"/>
</dbReference>
<feature type="domain" description="Gfo/Idh/MocA-like oxidoreductase N-terminal" evidence="3">
    <location>
        <begin position="32"/>
        <end position="130"/>
    </location>
</feature>
<dbReference type="Proteomes" id="UP000019438">
    <property type="component" value="Chromosome"/>
</dbReference>
<dbReference type="InterPro" id="IPR000683">
    <property type="entry name" value="Gfo/Idh/MocA-like_OxRdtase_N"/>
</dbReference>
<dbReference type="EMBL" id="CP003181">
    <property type="protein sequence ID" value="AHJ62917.1"/>
    <property type="molecule type" value="Genomic_DNA"/>
</dbReference>
<evidence type="ECO:0000259" key="3">
    <source>
        <dbReference type="Pfam" id="PF01408"/>
    </source>
</evidence>
<dbReference type="PANTHER" id="PTHR42840:SF3">
    <property type="entry name" value="BINDING ROSSMANN FOLD OXIDOREDUCTASE, PUTATIVE (AFU_ORTHOLOGUE AFUA_2G10240)-RELATED"/>
    <property type="match status" value="1"/>
</dbReference>
<accession>A0AAN0RDM6</accession>
<protein>
    <submittedName>
        <fullName evidence="5">Myo-inositol 2-dehydrogenase</fullName>
        <ecNumber evidence="5">1.1.1.18</ecNumber>
    </submittedName>
</protein>
<dbReference type="InterPro" id="IPR036291">
    <property type="entry name" value="NAD(P)-bd_dom_sf"/>
</dbReference>
<dbReference type="EC" id="1.1.1.18" evidence="5"/>
<comment type="similarity">
    <text evidence="1">Belongs to the Gfo/Idh/MocA family.</text>
</comment>
<evidence type="ECO:0000256" key="1">
    <source>
        <dbReference type="ARBA" id="ARBA00010928"/>
    </source>
</evidence>
<feature type="domain" description="GFO/IDH/MocA-like oxidoreductase" evidence="4">
    <location>
        <begin position="157"/>
        <end position="276"/>
    </location>
</feature>
<organism evidence="5 6">
    <name type="scientific">Granulibacter bethesdensis</name>
    <dbReference type="NCBI Taxonomy" id="364410"/>
    <lineage>
        <taxon>Bacteria</taxon>
        <taxon>Pseudomonadati</taxon>
        <taxon>Pseudomonadota</taxon>
        <taxon>Alphaproteobacteria</taxon>
        <taxon>Acetobacterales</taxon>
        <taxon>Acetobacteraceae</taxon>
        <taxon>Granulibacter</taxon>
    </lineage>
</organism>
<dbReference type="KEGG" id="gbc:GbCGDNIH3_7119"/>
<evidence type="ECO:0000313" key="5">
    <source>
        <dbReference type="EMBL" id="AHJ62917.1"/>
    </source>
</evidence>
<evidence type="ECO:0000256" key="2">
    <source>
        <dbReference type="ARBA" id="ARBA00023002"/>
    </source>
</evidence>
<evidence type="ECO:0000259" key="4">
    <source>
        <dbReference type="Pfam" id="PF22725"/>
    </source>
</evidence>
<dbReference type="SUPFAM" id="SSF55347">
    <property type="entry name" value="Glyceraldehyde-3-phosphate dehydrogenase-like, C-terminal domain"/>
    <property type="match status" value="1"/>
</dbReference>
<dbReference type="InterPro" id="IPR030827">
    <property type="entry name" value="Myo_inos_IolG"/>
</dbReference>
<keyword evidence="2 5" id="KW-0560">Oxidoreductase</keyword>
<proteinExistence type="inferred from homology"/>